<evidence type="ECO:0000256" key="6">
    <source>
        <dbReference type="HAMAP-Rule" id="MF_01402"/>
    </source>
</evidence>
<evidence type="ECO:0000256" key="5">
    <source>
        <dbReference type="ARBA" id="ARBA00023235"/>
    </source>
</evidence>
<accession>A0A0U5AGK0</accession>
<dbReference type="GO" id="GO:0004619">
    <property type="term" value="F:phosphoglycerate mutase activity"/>
    <property type="evidence" value="ECO:0007669"/>
    <property type="project" value="UniProtKB-UniRule"/>
</dbReference>
<comment type="pathway">
    <text evidence="6">Carbohydrate degradation; glycolysis; pyruvate from D-glyceraldehyde 3-phosphate: step 3/5.</text>
</comment>
<keyword evidence="4 6" id="KW-0324">Glycolysis</keyword>
<dbReference type="PATRIC" id="fig|1653476.3.peg.761"/>
<keyword evidence="5 6" id="KW-0413">Isomerase</keyword>
<evidence type="ECO:0000313" key="9">
    <source>
        <dbReference type="Proteomes" id="UP000068196"/>
    </source>
</evidence>
<dbReference type="CDD" id="cd16011">
    <property type="entry name" value="iPGM_like"/>
    <property type="match status" value="1"/>
</dbReference>
<dbReference type="Gene3D" id="3.40.720.10">
    <property type="entry name" value="Alkaline Phosphatase, subunit A"/>
    <property type="match status" value="1"/>
</dbReference>
<organism evidence="8 9">
    <name type="scientific">Caldimicrobium thiodismutans</name>
    <dbReference type="NCBI Taxonomy" id="1653476"/>
    <lineage>
        <taxon>Bacteria</taxon>
        <taxon>Pseudomonadati</taxon>
        <taxon>Thermodesulfobacteriota</taxon>
        <taxon>Thermodesulfobacteria</taxon>
        <taxon>Thermodesulfobacteriales</taxon>
        <taxon>Thermodesulfobacteriaceae</taxon>
        <taxon>Caldimicrobium</taxon>
    </lineage>
</organism>
<evidence type="ECO:0000256" key="2">
    <source>
        <dbReference type="ARBA" id="ARBA00002315"/>
    </source>
</evidence>
<evidence type="ECO:0000256" key="1">
    <source>
        <dbReference type="ARBA" id="ARBA00000370"/>
    </source>
</evidence>
<evidence type="ECO:0000259" key="7">
    <source>
        <dbReference type="Pfam" id="PF01676"/>
    </source>
</evidence>
<dbReference type="NCBIfam" id="NF003160">
    <property type="entry name" value="PRK04135.1"/>
    <property type="match status" value="1"/>
</dbReference>
<dbReference type="RefSeq" id="WP_068513487.1">
    <property type="nucleotide sequence ID" value="NZ_AP014945.1"/>
</dbReference>
<evidence type="ECO:0000256" key="4">
    <source>
        <dbReference type="ARBA" id="ARBA00023152"/>
    </source>
</evidence>
<dbReference type="SUPFAM" id="SSF53649">
    <property type="entry name" value="Alkaline phosphatase-like"/>
    <property type="match status" value="1"/>
</dbReference>
<dbReference type="EMBL" id="AP014945">
    <property type="protein sequence ID" value="BAU23127.1"/>
    <property type="molecule type" value="Genomic_DNA"/>
</dbReference>
<dbReference type="OrthoDB" id="9804453at2"/>
<feature type="domain" description="Metalloenzyme" evidence="7">
    <location>
        <begin position="15"/>
        <end position="397"/>
    </location>
</feature>
<dbReference type="STRING" id="1653476.THC_0736"/>
<dbReference type="NCBIfam" id="TIGR00306">
    <property type="entry name" value="apgM"/>
    <property type="match status" value="1"/>
</dbReference>
<dbReference type="InterPro" id="IPR042253">
    <property type="entry name" value="Pglycerate_mutase_ApgM_sf"/>
</dbReference>
<dbReference type="UniPathway" id="UPA00109">
    <property type="reaction ID" value="UER00186"/>
</dbReference>
<dbReference type="InterPro" id="IPR006124">
    <property type="entry name" value="Metalloenzyme"/>
</dbReference>
<dbReference type="PIRSF" id="PIRSF006392">
    <property type="entry name" value="IPGAM_arch"/>
    <property type="match status" value="1"/>
</dbReference>
<dbReference type="GO" id="GO:0046872">
    <property type="term" value="F:metal ion binding"/>
    <property type="evidence" value="ECO:0007669"/>
    <property type="project" value="InterPro"/>
</dbReference>
<sequence length="408" mass="45398">MEGLKKLIKNDAQSKIILIVLDGVGDLPVKDSKTPLELAKTPNLDNLASRSATGLHIPVDYGITPGSGPGHLGIFGYEPLKYEIGRGILEAVGVGLEVKDTDVAIRGNFATVKYENGLPIVIDRRAGRIPTEENKRLIKYLSENIKKIDEAEVILCSGKEHRFSLILRFPYKLSHFFEKINDTDPQSTEKPPLLPTGENPEAEKVALIARKFIEEAAKLLKNEPKANYVLLRGFSVKPALEPFPEKFGLKSACIAVYPMYKGLARLVGMDLITFEGESIDAEVKTLKEAWQDYDFFFVHIKKTDSYGEDGNYEGKISVIEEFDRHFLEIVSLNFNVLAITGDHSTPCIMKSHSWHPVPVLINSPYCLGGLSLRLTERECLKGELGIFPSFKLMQLLLAHAGRLTKYGA</sequence>
<dbReference type="InterPro" id="IPR004456">
    <property type="entry name" value="Pglycerate_mutase_ApgM"/>
</dbReference>
<dbReference type="PANTHER" id="PTHR31209">
    <property type="entry name" value="COFACTOR-INDEPENDENT PHOSPHOGLYCERATE MUTASE"/>
    <property type="match status" value="1"/>
</dbReference>
<dbReference type="PANTHER" id="PTHR31209:SF0">
    <property type="entry name" value="METALLOENZYME DOMAIN-CONTAINING PROTEIN"/>
    <property type="match status" value="1"/>
</dbReference>
<dbReference type="Gene3D" id="3.30.70.2130">
    <property type="entry name" value="Metalloenzyme domain"/>
    <property type="match status" value="1"/>
</dbReference>
<dbReference type="Proteomes" id="UP000068196">
    <property type="component" value="Chromosome"/>
</dbReference>
<dbReference type="KEGG" id="cthi:THC_0736"/>
<name>A0A0U5AGK0_9BACT</name>
<reference evidence="8 9" key="1">
    <citation type="journal article" date="2016" name="Int. J. Syst. Evol. Microbiol.">
        <title>Caldimicrobium thiodismutans sp. nov., a sulfur-disproportionating bacterium isolated from a hot spring, and emended description of the genus Caldimicrobium.</title>
        <authorList>
            <person name="Kojima H."/>
            <person name="Umezawa K."/>
            <person name="Fukui M."/>
        </authorList>
    </citation>
    <scope>NUCLEOTIDE SEQUENCE [LARGE SCALE GENOMIC DNA]</scope>
    <source>
        <strain evidence="8 9">TF1</strain>
    </source>
</reference>
<dbReference type="EC" id="5.4.2.12" evidence="6"/>
<dbReference type="InterPro" id="IPR023665">
    <property type="entry name" value="ApgAM_prokaryotes"/>
</dbReference>
<keyword evidence="9" id="KW-1185">Reference proteome</keyword>
<comment type="function">
    <text evidence="2 6">Catalyzes the interconversion of 2-phosphoglycerate and 3-phosphoglycerate.</text>
</comment>
<protein>
    <recommendedName>
        <fullName evidence="6">Probable 2,3-bisphosphoglycerate-independent phosphoglycerate mutase</fullName>
        <shortName evidence="6">BPG-independent PGAM</shortName>
        <shortName evidence="6">Phosphoglyceromutase</shortName>
        <shortName evidence="6">aPGAM</shortName>
        <ecNumber evidence="6">5.4.2.12</ecNumber>
    </recommendedName>
</protein>
<dbReference type="InterPro" id="IPR017850">
    <property type="entry name" value="Alkaline_phosphatase_core_sf"/>
</dbReference>
<evidence type="ECO:0000313" key="8">
    <source>
        <dbReference type="EMBL" id="BAU23127.1"/>
    </source>
</evidence>
<dbReference type="AlphaFoldDB" id="A0A0U5AGK0"/>
<dbReference type="Pfam" id="PF01676">
    <property type="entry name" value="Metalloenzyme"/>
    <property type="match status" value="1"/>
</dbReference>
<dbReference type="GO" id="GO:0006096">
    <property type="term" value="P:glycolytic process"/>
    <property type="evidence" value="ECO:0007669"/>
    <property type="project" value="UniProtKB-UniRule"/>
</dbReference>
<comment type="similarity">
    <text evidence="3 6">Belongs to the BPG-independent phosphoglycerate mutase family. A-PGAM subfamily.</text>
</comment>
<reference evidence="9" key="2">
    <citation type="journal article" date="2016" name="Int. J. Syst. Evol. Microbiol.">
        <title>Caldimicrobium thiodismutans sp. nov., a sulfur-disproportionating bacterium isolated from a hot spring.</title>
        <authorList>
            <person name="Kojima H."/>
            <person name="Umezawa K."/>
            <person name="Fukui M."/>
        </authorList>
    </citation>
    <scope>NUCLEOTIDE SEQUENCE [LARGE SCALE GENOMIC DNA]</scope>
    <source>
        <strain evidence="9">TF1</strain>
    </source>
</reference>
<gene>
    <name evidence="6" type="primary">apgM</name>
    <name evidence="8" type="ORF">THC_0736</name>
</gene>
<dbReference type="Pfam" id="PF10143">
    <property type="entry name" value="PhosphMutase"/>
    <property type="match status" value="1"/>
</dbReference>
<dbReference type="HAMAP" id="MF_01402_B">
    <property type="entry name" value="ApgM_B"/>
    <property type="match status" value="1"/>
</dbReference>
<proteinExistence type="inferred from homology"/>
<comment type="catalytic activity">
    <reaction evidence="1 6">
        <text>(2R)-2-phosphoglycerate = (2R)-3-phosphoglycerate</text>
        <dbReference type="Rhea" id="RHEA:15901"/>
        <dbReference type="ChEBI" id="CHEBI:58272"/>
        <dbReference type="ChEBI" id="CHEBI:58289"/>
        <dbReference type="EC" id="5.4.2.12"/>
    </reaction>
</comment>
<evidence type="ECO:0000256" key="3">
    <source>
        <dbReference type="ARBA" id="ARBA00005524"/>
    </source>
</evidence>